<evidence type="ECO:0000313" key="1">
    <source>
        <dbReference type="EMBL" id="PIT38714.1"/>
    </source>
</evidence>
<dbReference type="EMBL" id="MEIL01000029">
    <property type="protein sequence ID" value="PIT38714.1"/>
    <property type="molecule type" value="Genomic_DNA"/>
</dbReference>
<dbReference type="Proteomes" id="UP000230202">
    <property type="component" value="Unassembled WGS sequence"/>
</dbReference>
<keyword evidence="2" id="KW-1185">Reference proteome</keyword>
<dbReference type="RefSeq" id="WP_144340470.1">
    <property type="nucleotide sequence ID" value="NZ_MEIL01000029.1"/>
</dbReference>
<organism evidence="1 2">
    <name type="scientific">Snodgrassella alvi</name>
    <dbReference type="NCBI Taxonomy" id="1196083"/>
    <lineage>
        <taxon>Bacteria</taxon>
        <taxon>Pseudomonadati</taxon>
        <taxon>Pseudomonadota</taxon>
        <taxon>Betaproteobacteria</taxon>
        <taxon>Neisseriales</taxon>
        <taxon>Neisseriaceae</taxon>
        <taxon>Snodgrassella</taxon>
    </lineage>
</organism>
<name>A0A2N9X6B1_9NEIS</name>
<accession>A0A2N9X6B1</accession>
<reference evidence="1" key="1">
    <citation type="journal article" date="2017" name="MBio">
        <title>Type VI secretion-mediated competition in the bee gut microbiome.</title>
        <authorList>
            <person name="Steele M.I."/>
            <person name="Kwong W.K."/>
            <person name="Powell J.E."/>
            <person name="Whiteley M."/>
            <person name="Moran N.A."/>
        </authorList>
    </citation>
    <scope>NUCLEOTIDE SEQUENCE [LARGE SCALE GENOMIC DNA]</scope>
    <source>
        <strain evidence="1">WkB273</strain>
    </source>
</reference>
<evidence type="ECO:0000313" key="2">
    <source>
        <dbReference type="Proteomes" id="UP000230202"/>
    </source>
</evidence>
<comment type="caution">
    <text evidence="1">The sequence shown here is derived from an EMBL/GenBank/DDBJ whole genome shotgun (WGS) entry which is preliminary data.</text>
</comment>
<proteinExistence type="predicted"/>
<sequence>MRKLMTTILVAFFMSAVLSIKPYPPKKARCTDLCLMEAKENAAGREVKRMREIMDSKDYDPMNAAVLEPKK</sequence>
<gene>
    <name evidence="1" type="ORF">BHC54_09395</name>
</gene>
<protein>
    <submittedName>
        <fullName evidence="1">Uncharacterized protein</fullName>
    </submittedName>
</protein>
<dbReference type="AlphaFoldDB" id="A0A2N9X6B1"/>